<dbReference type="RefSeq" id="WP_069151418.1">
    <property type="nucleotide sequence ID" value="NZ_DBFYTW010000041.1"/>
</dbReference>
<feature type="transmembrane region" description="Helical" evidence="2">
    <location>
        <begin position="165"/>
        <end position="188"/>
    </location>
</feature>
<accession>A0A1E3A9B5</accession>
<dbReference type="PROSITE" id="PS50943">
    <property type="entry name" value="HTH_CROC1"/>
    <property type="match status" value="1"/>
</dbReference>
<sequence length="268" mass="29414">MKKFCDKLIQLRREKGYSQEQLAEYLEVSRQSVSKWEADKTMPEISKLIAISQLFHVSLDYLLIDSCENRGDKKWEPASETEEIRRTINEVKDYIGYQKGFEYKSRVTVAGIPLIHIKFGRYTGRIRMKDAAKGIIAVGNIAIGVVSAGFFSIGIFSIGMLSLGLLVSLGIVSIGLLAMGVAAIGIVAGGVTSLGIYATGVAAVGKNIATGVSAVGRTAVARQGEKLWGYNMTAVDDGVTREWVKSYLISYNPKVPKWILDFLTLMYK</sequence>
<gene>
    <name evidence="5" type="ORF">BEI59_24690</name>
    <name evidence="4" type="ORF">BEI61_00894</name>
    <name evidence="6" type="ORF">BEI63_11910</name>
</gene>
<dbReference type="PANTHER" id="PTHR46558:SF13">
    <property type="entry name" value="HTH-TYPE TRANSCRIPTIONAL REGULATOR IMMR"/>
    <property type="match status" value="1"/>
</dbReference>
<dbReference type="EMBL" id="MEHD01000022">
    <property type="protein sequence ID" value="ODR56882.1"/>
    <property type="molecule type" value="Genomic_DNA"/>
</dbReference>
<evidence type="ECO:0000313" key="7">
    <source>
        <dbReference type="Proteomes" id="UP000094067"/>
    </source>
</evidence>
<dbReference type="InterPro" id="IPR001387">
    <property type="entry name" value="Cro/C1-type_HTH"/>
</dbReference>
<dbReference type="Pfam" id="PF01381">
    <property type="entry name" value="HTH_3"/>
    <property type="match status" value="1"/>
</dbReference>
<evidence type="ECO:0000313" key="6">
    <source>
        <dbReference type="EMBL" id="ODR56882.1"/>
    </source>
</evidence>
<dbReference type="AlphaFoldDB" id="A0A1E3A9B5"/>
<keyword evidence="1" id="KW-0238">DNA-binding</keyword>
<dbReference type="EMBL" id="MEHA01000023">
    <property type="protein sequence ID" value="ODR46690.1"/>
    <property type="molecule type" value="Genomic_DNA"/>
</dbReference>
<dbReference type="InterPro" id="IPR010982">
    <property type="entry name" value="Lambda_DNA-bd_dom_sf"/>
</dbReference>
<feature type="transmembrane region" description="Helical" evidence="2">
    <location>
        <begin position="135"/>
        <end position="159"/>
    </location>
</feature>
<dbReference type="Proteomes" id="UP000094869">
    <property type="component" value="Unassembled WGS sequence"/>
</dbReference>
<keyword evidence="9" id="KW-1185">Reference proteome</keyword>
<protein>
    <submittedName>
        <fullName evidence="4">Transcriptional repressor DicA</fullName>
    </submittedName>
</protein>
<evidence type="ECO:0000256" key="1">
    <source>
        <dbReference type="ARBA" id="ARBA00023125"/>
    </source>
</evidence>
<reference evidence="4 7" key="1">
    <citation type="submission" date="2016-07" db="EMBL/GenBank/DDBJ databases">
        <title>Characterization of isolates of Eisenbergiella tayi derived from blood cultures, using whole genome sequencing.</title>
        <authorList>
            <person name="Burdz T."/>
            <person name="Wiebe D."/>
            <person name="Huynh C."/>
            <person name="Bernard K."/>
        </authorList>
    </citation>
    <scope>NUCLEOTIDE SEQUENCE [LARGE SCALE GENOMIC DNA]</scope>
    <source>
        <strain evidence="4 7">NML 110608</strain>
    </source>
</reference>
<name>A0A1E3A9B5_9FIRM</name>
<dbReference type="EMBL" id="MCGH01000002">
    <property type="protein sequence ID" value="ODM05011.1"/>
    <property type="molecule type" value="Genomic_DNA"/>
</dbReference>
<keyword evidence="2" id="KW-0812">Transmembrane</keyword>
<dbReference type="OrthoDB" id="9801008at2"/>
<dbReference type="Proteomes" id="UP000094271">
    <property type="component" value="Unassembled WGS sequence"/>
</dbReference>
<keyword evidence="2" id="KW-0472">Membrane</keyword>
<proteinExistence type="predicted"/>
<organism evidence="4 7">
    <name type="scientific">Eisenbergiella tayi</name>
    <dbReference type="NCBI Taxonomy" id="1432052"/>
    <lineage>
        <taxon>Bacteria</taxon>
        <taxon>Bacillati</taxon>
        <taxon>Bacillota</taxon>
        <taxon>Clostridia</taxon>
        <taxon>Lachnospirales</taxon>
        <taxon>Lachnospiraceae</taxon>
        <taxon>Eisenbergiella</taxon>
    </lineage>
</organism>
<dbReference type="PATRIC" id="fig|1432052.4.peg.1005"/>
<evidence type="ECO:0000313" key="9">
    <source>
        <dbReference type="Proteomes" id="UP000094869"/>
    </source>
</evidence>
<dbReference type="SUPFAM" id="SSF47413">
    <property type="entry name" value="lambda repressor-like DNA-binding domains"/>
    <property type="match status" value="1"/>
</dbReference>
<keyword evidence="2" id="KW-1133">Transmembrane helix</keyword>
<evidence type="ECO:0000313" key="4">
    <source>
        <dbReference type="EMBL" id="ODM05011.1"/>
    </source>
</evidence>
<dbReference type="Gene3D" id="1.10.260.40">
    <property type="entry name" value="lambda repressor-like DNA-binding domains"/>
    <property type="match status" value="1"/>
</dbReference>
<comment type="caution">
    <text evidence="4">The sequence shown here is derived from an EMBL/GenBank/DDBJ whole genome shotgun (WGS) entry which is preliminary data.</text>
</comment>
<evidence type="ECO:0000256" key="2">
    <source>
        <dbReference type="SAM" id="Phobius"/>
    </source>
</evidence>
<dbReference type="Proteomes" id="UP000094067">
    <property type="component" value="Unassembled WGS sequence"/>
</dbReference>
<reference evidence="5 8" key="3">
    <citation type="submission" date="2016-08" db="EMBL/GenBank/DDBJ databases">
        <authorList>
            <person name="Seilhamer J.J."/>
        </authorList>
    </citation>
    <scope>NUCLEOTIDE SEQUENCE [LARGE SCALE GENOMIC DNA]</scope>
    <source>
        <strain evidence="5 8">NML150140-1</strain>
    </source>
</reference>
<dbReference type="PANTHER" id="PTHR46558">
    <property type="entry name" value="TRACRIPTIONAL REGULATORY PROTEIN-RELATED-RELATED"/>
    <property type="match status" value="1"/>
</dbReference>
<reference evidence="6 9" key="2">
    <citation type="submission" date="2016-08" db="EMBL/GenBank/DDBJ databases">
        <title>Characterization of Isolates of Eisenbergiella tayi Derived from Blood Cultures, Using Whole Genome Sequencing.</title>
        <authorList>
            <person name="Bernier A.-M."/>
            <person name="Burdz T."/>
            <person name="Wiebe D."/>
            <person name="Bernard K."/>
        </authorList>
    </citation>
    <scope>NUCLEOTIDE SEQUENCE [LARGE SCALE GENOMIC DNA]</scope>
    <source>
        <strain evidence="6 9">NML120146</strain>
    </source>
</reference>
<feature type="domain" description="HTH cro/C1-type" evidence="3">
    <location>
        <begin position="8"/>
        <end position="62"/>
    </location>
</feature>
<evidence type="ECO:0000313" key="5">
    <source>
        <dbReference type="EMBL" id="ODR46690.1"/>
    </source>
</evidence>
<dbReference type="GO" id="GO:0003677">
    <property type="term" value="F:DNA binding"/>
    <property type="evidence" value="ECO:0007669"/>
    <property type="project" value="UniProtKB-KW"/>
</dbReference>
<evidence type="ECO:0000313" key="8">
    <source>
        <dbReference type="Proteomes" id="UP000094271"/>
    </source>
</evidence>
<dbReference type="SMART" id="SM00530">
    <property type="entry name" value="HTH_XRE"/>
    <property type="match status" value="1"/>
</dbReference>
<evidence type="ECO:0000259" key="3">
    <source>
        <dbReference type="PROSITE" id="PS50943"/>
    </source>
</evidence>
<dbReference type="CDD" id="cd00093">
    <property type="entry name" value="HTH_XRE"/>
    <property type="match status" value="1"/>
</dbReference>